<dbReference type="PANTHER" id="PTHR34928">
    <property type="entry name" value="TRANSMEMBRANE PROTEIN 217"/>
    <property type="match status" value="1"/>
</dbReference>
<sequence>MNSKMVSTIAGIFSILNTIQFFIFDLNQITHIGFEDKYSIYLDMNSEVSSWAVVYRHNISTGLSITTITVSCFLLFCLDKNMLVGLIIYVLWITVYELFSFTMVMLIHGTIKEQFKDLGHLYLLLQIFRMLLHFTSLPFIVKHGYTLYKDPKTVSIAGRRKLSSISTVDSWPPIPVGLSSLYRKTN</sequence>
<gene>
    <name evidence="2" type="ORF">LTLLF_117050</name>
</gene>
<evidence type="ECO:0000313" key="2">
    <source>
        <dbReference type="EMBL" id="KAH0518101.1"/>
    </source>
</evidence>
<dbReference type="AlphaFoldDB" id="A0A8J6GW74"/>
<dbReference type="EMBL" id="JAATJU010012500">
    <property type="protein sequence ID" value="KAH0518101.1"/>
    <property type="molecule type" value="Genomic_DNA"/>
</dbReference>
<reference evidence="2" key="1">
    <citation type="submission" date="2020-03" db="EMBL/GenBank/DDBJ databases">
        <title>Studies in the Genomics of Life Span.</title>
        <authorList>
            <person name="Glass D."/>
        </authorList>
    </citation>
    <scope>NUCLEOTIDE SEQUENCE</scope>
    <source>
        <strain evidence="2">LTLLF</strain>
        <tissue evidence="2">Muscle</tissue>
    </source>
</reference>
<dbReference type="PANTHER" id="PTHR34928:SF3">
    <property type="entry name" value="TRANSMEMBRANE PROTEIN 217B-RELATED"/>
    <property type="match status" value="1"/>
</dbReference>
<name>A0A8J6GW74_MICOH</name>
<keyword evidence="1" id="KW-1133">Transmembrane helix</keyword>
<dbReference type="Pfam" id="PF15049">
    <property type="entry name" value="DUF4534"/>
    <property type="match status" value="1"/>
</dbReference>
<evidence type="ECO:0000256" key="1">
    <source>
        <dbReference type="SAM" id="Phobius"/>
    </source>
</evidence>
<proteinExistence type="predicted"/>
<evidence type="ECO:0000313" key="3">
    <source>
        <dbReference type="Proteomes" id="UP000710432"/>
    </source>
</evidence>
<comment type="caution">
    <text evidence="2">The sequence shown here is derived from an EMBL/GenBank/DDBJ whole genome shotgun (WGS) entry which is preliminary data.</text>
</comment>
<feature type="transmembrane region" description="Helical" evidence="1">
    <location>
        <begin position="12"/>
        <end position="34"/>
    </location>
</feature>
<dbReference type="Proteomes" id="UP000710432">
    <property type="component" value="Unassembled WGS sequence"/>
</dbReference>
<feature type="transmembrane region" description="Helical" evidence="1">
    <location>
        <begin position="54"/>
        <end position="76"/>
    </location>
</feature>
<keyword evidence="1" id="KW-0472">Membrane</keyword>
<feature type="transmembrane region" description="Helical" evidence="1">
    <location>
        <begin position="119"/>
        <end position="141"/>
    </location>
</feature>
<dbReference type="InterPro" id="IPR027862">
    <property type="entry name" value="DUF4534"/>
</dbReference>
<accession>A0A8J6GW74</accession>
<protein>
    <submittedName>
        <fullName evidence="2">Transmembrane protein 217</fullName>
    </submittedName>
</protein>
<feature type="transmembrane region" description="Helical" evidence="1">
    <location>
        <begin position="83"/>
        <end position="107"/>
    </location>
</feature>
<keyword evidence="1 2" id="KW-0812">Transmembrane</keyword>
<organism evidence="2 3">
    <name type="scientific">Microtus ochrogaster</name>
    <name type="common">Prairie vole</name>
    <dbReference type="NCBI Taxonomy" id="79684"/>
    <lineage>
        <taxon>Eukaryota</taxon>
        <taxon>Metazoa</taxon>
        <taxon>Chordata</taxon>
        <taxon>Craniata</taxon>
        <taxon>Vertebrata</taxon>
        <taxon>Euteleostomi</taxon>
        <taxon>Mammalia</taxon>
        <taxon>Eutheria</taxon>
        <taxon>Euarchontoglires</taxon>
        <taxon>Glires</taxon>
        <taxon>Rodentia</taxon>
        <taxon>Myomorpha</taxon>
        <taxon>Muroidea</taxon>
        <taxon>Cricetidae</taxon>
        <taxon>Arvicolinae</taxon>
        <taxon>Microtus</taxon>
    </lineage>
</organism>